<dbReference type="Proteomes" id="UP000735302">
    <property type="component" value="Unassembled WGS sequence"/>
</dbReference>
<accession>A0AAV3Y6D4</accession>
<proteinExistence type="predicted"/>
<evidence type="ECO:0000313" key="1">
    <source>
        <dbReference type="EMBL" id="GFN78361.1"/>
    </source>
</evidence>
<evidence type="ECO:0000313" key="2">
    <source>
        <dbReference type="Proteomes" id="UP000735302"/>
    </source>
</evidence>
<reference evidence="1 2" key="1">
    <citation type="journal article" date="2021" name="Elife">
        <title>Chloroplast acquisition without the gene transfer in kleptoplastic sea slugs, Plakobranchus ocellatus.</title>
        <authorList>
            <person name="Maeda T."/>
            <person name="Takahashi S."/>
            <person name="Yoshida T."/>
            <person name="Shimamura S."/>
            <person name="Takaki Y."/>
            <person name="Nagai Y."/>
            <person name="Toyoda A."/>
            <person name="Suzuki Y."/>
            <person name="Arimoto A."/>
            <person name="Ishii H."/>
            <person name="Satoh N."/>
            <person name="Nishiyama T."/>
            <person name="Hasebe M."/>
            <person name="Maruyama T."/>
            <person name="Minagawa J."/>
            <person name="Obokata J."/>
            <person name="Shigenobu S."/>
        </authorList>
    </citation>
    <scope>NUCLEOTIDE SEQUENCE [LARGE SCALE GENOMIC DNA]</scope>
</reference>
<keyword evidence="2" id="KW-1185">Reference proteome</keyword>
<protein>
    <submittedName>
        <fullName evidence="1">Uncharacterized protein</fullName>
    </submittedName>
</protein>
<name>A0AAV3Y6D4_9GAST</name>
<gene>
    <name evidence="1" type="ORF">PoB_000486700</name>
</gene>
<sequence>MFWPSPVDLCSSKCTLEETPRFFSVFNREEVMPCLFQEEETGEQCFSLSTRVLTAATYVSELDEGLGRARASVRGAAPQGQDLMTCMREFQIADPW</sequence>
<dbReference type="EMBL" id="BLXT01000588">
    <property type="protein sequence ID" value="GFN78361.1"/>
    <property type="molecule type" value="Genomic_DNA"/>
</dbReference>
<organism evidence="1 2">
    <name type="scientific">Plakobranchus ocellatus</name>
    <dbReference type="NCBI Taxonomy" id="259542"/>
    <lineage>
        <taxon>Eukaryota</taxon>
        <taxon>Metazoa</taxon>
        <taxon>Spiralia</taxon>
        <taxon>Lophotrochozoa</taxon>
        <taxon>Mollusca</taxon>
        <taxon>Gastropoda</taxon>
        <taxon>Heterobranchia</taxon>
        <taxon>Euthyneura</taxon>
        <taxon>Panpulmonata</taxon>
        <taxon>Sacoglossa</taxon>
        <taxon>Placobranchoidea</taxon>
        <taxon>Plakobranchidae</taxon>
        <taxon>Plakobranchus</taxon>
    </lineage>
</organism>
<dbReference type="AlphaFoldDB" id="A0AAV3Y6D4"/>
<comment type="caution">
    <text evidence="1">The sequence shown here is derived from an EMBL/GenBank/DDBJ whole genome shotgun (WGS) entry which is preliminary data.</text>
</comment>